<accession>A0ABW0PNR8</accession>
<dbReference type="CDD" id="cd11297">
    <property type="entry name" value="PIN_LabA-like_N_1"/>
    <property type="match status" value="1"/>
</dbReference>
<dbReference type="PROSITE" id="PS51644">
    <property type="entry name" value="HTH_OST"/>
    <property type="match status" value="1"/>
</dbReference>
<evidence type="ECO:0000313" key="2">
    <source>
        <dbReference type="EMBL" id="MFC5514120.1"/>
    </source>
</evidence>
<organism evidence="2 3">
    <name type="scientific">Massilia jejuensis</name>
    <dbReference type="NCBI Taxonomy" id="648894"/>
    <lineage>
        <taxon>Bacteria</taxon>
        <taxon>Pseudomonadati</taxon>
        <taxon>Pseudomonadota</taxon>
        <taxon>Betaproteobacteria</taxon>
        <taxon>Burkholderiales</taxon>
        <taxon>Oxalobacteraceae</taxon>
        <taxon>Telluria group</taxon>
        <taxon>Massilia</taxon>
    </lineage>
</organism>
<dbReference type="PANTHER" id="PTHR35811">
    <property type="entry name" value="SLR1870 PROTEIN"/>
    <property type="match status" value="1"/>
</dbReference>
<dbReference type="EMBL" id="JBHSMS010000105">
    <property type="protein sequence ID" value="MFC5514120.1"/>
    <property type="molecule type" value="Genomic_DNA"/>
</dbReference>
<name>A0ABW0PNR8_9BURK</name>
<evidence type="ECO:0000259" key="1">
    <source>
        <dbReference type="PROSITE" id="PS51644"/>
    </source>
</evidence>
<dbReference type="PANTHER" id="PTHR35811:SF1">
    <property type="entry name" value="HTH OST-TYPE DOMAIN-CONTAINING PROTEIN"/>
    <property type="match status" value="1"/>
</dbReference>
<comment type="caution">
    <text evidence="2">The sequence shown here is derived from an EMBL/GenBank/DDBJ whole genome shotgun (WGS) entry which is preliminary data.</text>
</comment>
<dbReference type="Proteomes" id="UP001596031">
    <property type="component" value="Unassembled WGS sequence"/>
</dbReference>
<dbReference type="Gene3D" id="3.30.420.610">
    <property type="entry name" value="LOTUS domain-like"/>
    <property type="match status" value="1"/>
</dbReference>
<reference evidence="3" key="1">
    <citation type="journal article" date="2019" name="Int. J. Syst. Evol. Microbiol.">
        <title>The Global Catalogue of Microorganisms (GCM) 10K type strain sequencing project: providing services to taxonomists for standard genome sequencing and annotation.</title>
        <authorList>
            <consortium name="The Broad Institute Genomics Platform"/>
            <consortium name="The Broad Institute Genome Sequencing Center for Infectious Disease"/>
            <person name="Wu L."/>
            <person name="Ma J."/>
        </authorList>
    </citation>
    <scope>NUCLEOTIDE SEQUENCE [LARGE SCALE GENOMIC DNA]</scope>
    <source>
        <strain evidence="3">CCUG 38813</strain>
    </source>
</reference>
<dbReference type="Pfam" id="PF12872">
    <property type="entry name" value="OST-HTH"/>
    <property type="match status" value="1"/>
</dbReference>
<dbReference type="InterPro" id="IPR025605">
    <property type="entry name" value="OST-HTH/LOTUS_dom"/>
</dbReference>
<sequence length="307" mass="33498">MSQRDQVPKVAVYWDFENLHATLLNQQSGEAAYRNSRSTSQTPIINLAPILDYAASFGDIIINRAYGNWQWFEQYRHVLMAGGVDLIQMFPRGQNMKNSADIRLAIDALSDVYTHPHLSHIIVVSSDSDFISLAQRIKQAGRFVAGIGIDGSTNRFWPLACSEFKFYQNLLPKNDTEARSASPNASSVPAVAATPAIPAAPASFSAASEVQTNPFSEVVSAPTIEEAKEVLDRVVRQLVRRNGANFSASGGVKSLLIRALPSFDERALGFGTFSDFLGACPDIVRIVDRKSGGHVEHVRIASEATSD</sequence>
<dbReference type="Pfam" id="PF01936">
    <property type="entry name" value="NYN"/>
    <property type="match status" value="1"/>
</dbReference>
<dbReference type="Gene3D" id="3.40.50.1010">
    <property type="entry name" value="5'-nuclease"/>
    <property type="match status" value="1"/>
</dbReference>
<proteinExistence type="predicted"/>
<dbReference type="InterPro" id="IPR041966">
    <property type="entry name" value="LOTUS-like"/>
</dbReference>
<gene>
    <name evidence="2" type="ORF">ACFPOU_23745</name>
</gene>
<keyword evidence="3" id="KW-1185">Reference proteome</keyword>
<evidence type="ECO:0000313" key="3">
    <source>
        <dbReference type="Proteomes" id="UP001596031"/>
    </source>
</evidence>
<protein>
    <submittedName>
        <fullName evidence="2">NYN domain-containing protein</fullName>
    </submittedName>
</protein>
<dbReference type="InterPro" id="IPR021139">
    <property type="entry name" value="NYN"/>
</dbReference>
<feature type="domain" description="HTH OST-type" evidence="1">
    <location>
        <begin position="227"/>
        <end position="302"/>
    </location>
</feature>
<dbReference type="CDD" id="cd10146">
    <property type="entry name" value="LabA_like_C"/>
    <property type="match status" value="1"/>
</dbReference>
<dbReference type="RefSeq" id="WP_379727594.1">
    <property type="nucleotide sequence ID" value="NZ_JBHSMS010000105.1"/>
</dbReference>